<evidence type="ECO:0000313" key="4">
    <source>
        <dbReference type="Proteomes" id="UP000254978"/>
    </source>
</evidence>
<dbReference type="OrthoDB" id="4762325at2"/>
<keyword evidence="2 3" id="KW-0812">Transmembrane</keyword>
<dbReference type="RefSeq" id="WP_115278222.1">
    <property type="nucleotide sequence ID" value="NZ_AP022600.1"/>
</dbReference>
<dbReference type="Proteomes" id="UP000254978">
    <property type="component" value="Unassembled WGS sequence"/>
</dbReference>
<evidence type="ECO:0000256" key="1">
    <source>
        <dbReference type="SAM" id="MobiDB-lite"/>
    </source>
</evidence>
<protein>
    <submittedName>
        <fullName evidence="3">Transmembrane protein</fullName>
    </submittedName>
</protein>
<keyword evidence="2" id="KW-1133">Transmembrane helix</keyword>
<feature type="transmembrane region" description="Helical" evidence="2">
    <location>
        <begin position="95"/>
        <end position="118"/>
    </location>
</feature>
<feature type="transmembrane region" description="Helical" evidence="2">
    <location>
        <begin position="130"/>
        <end position="147"/>
    </location>
</feature>
<dbReference type="AlphaFoldDB" id="A0A378TEU4"/>
<organism evidence="3 4">
    <name type="scientific">Mycolicibacterium tokaiense</name>
    <dbReference type="NCBI Taxonomy" id="39695"/>
    <lineage>
        <taxon>Bacteria</taxon>
        <taxon>Bacillati</taxon>
        <taxon>Actinomycetota</taxon>
        <taxon>Actinomycetes</taxon>
        <taxon>Mycobacteriales</taxon>
        <taxon>Mycobacteriaceae</taxon>
        <taxon>Mycolicibacterium</taxon>
    </lineage>
</organism>
<feature type="transmembrane region" description="Helical" evidence="2">
    <location>
        <begin position="159"/>
        <end position="183"/>
    </location>
</feature>
<accession>A0A378TEU4</accession>
<feature type="region of interest" description="Disordered" evidence="1">
    <location>
        <begin position="1"/>
        <end position="52"/>
    </location>
</feature>
<proteinExistence type="predicted"/>
<gene>
    <name evidence="3" type="ORF">NCTC10821_01855</name>
</gene>
<keyword evidence="4" id="KW-1185">Reference proteome</keyword>
<evidence type="ECO:0000256" key="2">
    <source>
        <dbReference type="SAM" id="Phobius"/>
    </source>
</evidence>
<feature type="compositionally biased region" description="Polar residues" evidence="1">
    <location>
        <begin position="1"/>
        <end position="12"/>
    </location>
</feature>
<dbReference type="EMBL" id="UGQT01000001">
    <property type="protein sequence ID" value="STZ58343.1"/>
    <property type="molecule type" value="Genomic_DNA"/>
</dbReference>
<reference evidence="3 4" key="1">
    <citation type="submission" date="2018-06" db="EMBL/GenBank/DDBJ databases">
        <authorList>
            <consortium name="Pathogen Informatics"/>
            <person name="Doyle S."/>
        </authorList>
    </citation>
    <scope>NUCLEOTIDE SEQUENCE [LARGE SCALE GENOMIC DNA]</scope>
    <source>
        <strain evidence="3 4">NCTC10821</strain>
    </source>
</reference>
<sequence length="185" mass="19841">MRDSADTGSMPMTQPHEAPIFDTGPHPVPLAKSKPDRNPWFDPMSAPADAERVDDLFGPSDVLLAEREPESTSRSEPVSPMAVPGQYHFLKVWQLLAVLGATWVIAAAVGIGLYYWWFQAADKTWTEVGVLMYVLAAVVGALLVSLAEQRPTLSATSIAVLTAPFASGLGAAALYVSVVFGWVSL</sequence>
<keyword evidence="2" id="KW-0472">Membrane</keyword>
<evidence type="ECO:0000313" key="3">
    <source>
        <dbReference type="EMBL" id="STZ58343.1"/>
    </source>
</evidence>
<name>A0A378TEU4_9MYCO</name>